<name>A0A0D0BXE9_9AGAM</name>
<gene>
    <name evidence="1" type="ORF">CY34DRAFT_799292</name>
</gene>
<dbReference type="EMBL" id="KN835146">
    <property type="protein sequence ID" value="KIK47558.1"/>
    <property type="molecule type" value="Genomic_DNA"/>
</dbReference>
<evidence type="ECO:0000313" key="2">
    <source>
        <dbReference type="Proteomes" id="UP000054485"/>
    </source>
</evidence>
<reference evidence="1 2" key="1">
    <citation type="submission" date="2014-04" db="EMBL/GenBank/DDBJ databases">
        <authorList>
            <consortium name="DOE Joint Genome Institute"/>
            <person name="Kuo A."/>
            <person name="Ruytinx J."/>
            <person name="Rineau F."/>
            <person name="Colpaert J."/>
            <person name="Kohler A."/>
            <person name="Nagy L.G."/>
            <person name="Floudas D."/>
            <person name="Copeland A."/>
            <person name="Barry K.W."/>
            <person name="Cichocki N."/>
            <person name="Veneault-Fourrey C."/>
            <person name="LaButti K."/>
            <person name="Lindquist E.A."/>
            <person name="Lipzen A."/>
            <person name="Lundell T."/>
            <person name="Morin E."/>
            <person name="Murat C."/>
            <person name="Sun H."/>
            <person name="Tunlid A."/>
            <person name="Henrissat B."/>
            <person name="Grigoriev I.V."/>
            <person name="Hibbett D.S."/>
            <person name="Martin F."/>
            <person name="Nordberg H.P."/>
            <person name="Cantor M.N."/>
            <person name="Hua S.X."/>
        </authorList>
    </citation>
    <scope>NUCLEOTIDE SEQUENCE [LARGE SCALE GENOMIC DNA]</scope>
    <source>
        <strain evidence="1 2">UH-Slu-Lm8-n1</strain>
    </source>
</reference>
<reference evidence="2" key="2">
    <citation type="submission" date="2015-01" db="EMBL/GenBank/DDBJ databases">
        <title>Evolutionary Origins and Diversification of the Mycorrhizal Mutualists.</title>
        <authorList>
            <consortium name="DOE Joint Genome Institute"/>
            <consortium name="Mycorrhizal Genomics Consortium"/>
            <person name="Kohler A."/>
            <person name="Kuo A."/>
            <person name="Nagy L.G."/>
            <person name="Floudas D."/>
            <person name="Copeland A."/>
            <person name="Barry K.W."/>
            <person name="Cichocki N."/>
            <person name="Veneault-Fourrey C."/>
            <person name="LaButti K."/>
            <person name="Lindquist E.A."/>
            <person name="Lipzen A."/>
            <person name="Lundell T."/>
            <person name="Morin E."/>
            <person name="Murat C."/>
            <person name="Riley R."/>
            <person name="Ohm R."/>
            <person name="Sun H."/>
            <person name="Tunlid A."/>
            <person name="Henrissat B."/>
            <person name="Grigoriev I.V."/>
            <person name="Hibbett D.S."/>
            <person name="Martin F."/>
        </authorList>
    </citation>
    <scope>NUCLEOTIDE SEQUENCE [LARGE SCALE GENOMIC DNA]</scope>
    <source>
        <strain evidence="2">UH-Slu-Lm8-n1</strain>
    </source>
</reference>
<organism evidence="1 2">
    <name type="scientific">Suillus luteus UH-Slu-Lm8-n1</name>
    <dbReference type="NCBI Taxonomy" id="930992"/>
    <lineage>
        <taxon>Eukaryota</taxon>
        <taxon>Fungi</taxon>
        <taxon>Dikarya</taxon>
        <taxon>Basidiomycota</taxon>
        <taxon>Agaricomycotina</taxon>
        <taxon>Agaricomycetes</taxon>
        <taxon>Agaricomycetidae</taxon>
        <taxon>Boletales</taxon>
        <taxon>Suillineae</taxon>
        <taxon>Suillaceae</taxon>
        <taxon>Suillus</taxon>
    </lineage>
</organism>
<evidence type="ECO:0000313" key="1">
    <source>
        <dbReference type="EMBL" id="KIK47558.1"/>
    </source>
</evidence>
<sequence>MSASNANDPLRADLDKLQKMLEENRAKCAEAKLRLEARTVAEKDGEAGWDQFYAEIRGKIHSLMDDSPENRTSHISMEVLLEASRQVHHESLAAIGAFAEERRVQRDAEHEELWRLIGELNQSR</sequence>
<protein>
    <submittedName>
        <fullName evidence="1">Uncharacterized protein</fullName>
    </submittedName>
</protein>
<dbReference type="InParanoid" id="A0A0D0BXE9"/>
<dbReference type="HOGENOM" id="CLU_2005415_0_0_1"/>
<dbReference type="AlphaFoldDB" id="A0A0D0BXE9"/>
<keyword evidence="2" id="KW-1185">Reference proteome</keyword>
<accession>A0A0D0BXE9</accession>
<dbReference type="Proteomes" id="UP000054485">
    <property type="component" value="Unassembled WGS sequence"/>
</dbReference>
<dbReference type="OrthoDB" id="2674581at2759"/>
<proteinExistence type="predicted"/>